<dbReference type="InterPro" id="IPR036514">
    <property type="entry name" value="SGNH_hydro_sf"/>
</dbReference>
<evidence type="ECO:0000313" key="3">
    <source>
        <dbReference type="EMBL" id="MCD2195509.1"/>
    </source>
</evidence>
<dbReference type="Pfam" id="PF13472">
    <property type="entry name" value="Lipase_GDSL_2"/>
    <property type="match status" value="1"/>
</dbReference>
<evidence type="ECO:0000256" key="1">
    <source>
        <dbReference type="SAM" id="MobiDB-lite"/>
    </source>
</evidence>
<keyword evidence="4" id="KW-1185">Reference proteome</keyword>
<proteinExistence type="predicted"/>
<dbReference type="RefSeq" id="WP_230736670.1">
    <property type="nucleotide sequence ID" value="NZ_JAJNDB010000004.1"/>
</dbReference>
<evidence type="ECO:0000313" key="4">
    <source>
        <dbReference type="Proteomes" id="UP001199469"/>
    </source>
</evidence>
<name>A0ABS8PB64_9PSEU</name>
<comment type="caution">
    <text evidence="3">The sequence shown here is derived from an EMBL/GenBank/DDBJ whole genome shotgun (WGS) entry which is preliminary data.</text>
</comment>
<dbReference type="Proteomes" id="UP001199469">
    <property type="component" value="Unassembled WGS sequence"/>
</dbReference>
<dbReference type="SUPFAM" id="SSF52266">
    <property type="entry name" value="SGNH hydrolase"/>
    <property type="match status" value="1"/>
</dbReference>
<gene>
    <name evidence="3" type="ORF">LQ327_19250</name>
</gene>
<accession>A0ABS8PB64</accession>
<dbReference type="Gene3D" id="3.40.50.1110">
    <property type="entry name" value="SGNH hydrolase"/>
    <property type="match status" value="1"/>
</dbReference>
<evidence type="ECO:0000259" key="2">
    <source>
        <dbReference type="Pfam" id="PF13472"/>
    </source>
</evidence>
<organism evidence="3 4">
    <name type="scientific">Actinomycetospora endophytica</name>
    <dbReference type="NCBI Taxonomy" id="2291215"/>
    <lineage>
        <taxon>Bacteria</taxon>
        <taxon>Bacillati</taxon>
        <taxon>Actinomycetota</taxon>
        <taxon>Actinomycetes</taxon>
        <taxon>Pseudonocardiales</taxon>
        <taxon>Pseudonocardiaceae</taxon>
        <taxon>Actinomycetospora</taxon>
    </lineage>
</organism>
<dbReference type="EMBL" id="JAJNDB010000004">
    <property type="protein sequence ID" value="MCD2195509.1"/>
    <property type="molecule type" value="Genomic_DNA"/>
</dbReference>
<feature type="domain" description="SGNH hydrolase-type esterase" evidence="2">
    <location>
        <begin position="61"/>
        <end position="226"/>
    </location>
</feature>
<dbReference type="InterPro" id="IPR013830">
    <property type="entry name" value="SGNH_hydro"/>
</dbReference>
<protein>
    <submittedName>
        <fullName evidence="3">GDSL-type esterase/lipase family protein</fullName>
    </submittedName>
</protein>
<feature type="region of interest" description="Disordered" evidence="1">
    <location>
        <begin position="242"/>
        <end position="265"/>
    </location>
</feature>
<reference evidence="3 4" key="1">
    <citation type="submission" date="2021-11" db="EMBL/GenBank/DDBJ databases">
        <title>Draft genome sequence of Actinomycetospora sp. SF1 isolated from the rhizosphere soil.</title>
        <authorList>
            <person name="Duangmal K."/>
            <person name="Chantavorakit T."/>
        </authorList>
    </citation>
    <scope>NUCLEOTIDE SEQUENCE [LARGE SCALE GENOMIC DNA]</scope>
    <source>
        <strain evidence="3 4">TBRC 5722</strain>
    </source>
</reference>
<sequence>MVDTLRRLQGRRVLIALTVGLATAVVVGLLVVGTTTAAPVPAPPAIAPAVGPGPADNPIVVLGASISAGTGSSPEQAWPELVGRCLGRRVVVGAVPGSGYVTPGRGQRGPVARLLREADLARLHPSLVVLQAGHNDIGAPEPKLRAAVTTAVQDVGHQVPGTPLALITVFAHVGVPTAEARSTDATIVDAARRADPQVIVLDPLVQGWSFPRVGDGLHPTAVGQRLLAGHVLDGLTQAGVAGPGTCSGTPPAPPAPHPSGHLTPS</sequence>